<dbReference type="InterPro" id="IPR014988">
    <property type="entry name" value="Uncharacterised_YqcI/YcgG"/>
</dbReference>
<dbReference type="RefSeq" id="WP_267622400.1">
    <property type="nucleotide sequence ID" value="NZ_JAODIW010000006.1"/>
</dbReference>
<evidence type="ECO:0000313" key="2">
    <source>
        <dbReference type="Proteomes" id="UP001595921"/>
    </source>
</evidence>
<sequence length="269" mass="30802">MNEAETGALLDQETLHDRQTAGYLPDWAVEHYDSFREGMLGERDGEPFPCYFGVESERAGDNFYTFVESTTHPDALFTLRRTLLEYLDRFPKRDAPSPLVAFFRPDPEVTTEADYHERLWNVLEFLHVHDPEPWPADIPTDPDDSRWEFCFAGTPMFPTCRAPFYDARMSRYCPVGLEITFQPRALFDGITADTEAGQHAREVIQSRIEAYDAVCPHADIGDWGVDGDREWPQYLLSGDPDQAPDECPLRVTRQHPKATVPEQWAVLGD</sequence>
<dbReference type="PANTHER" id="PTHR40045:SF1">
    <property type="entry name" value="YQCI_YCGG FAMILY PROTEIN"/>
    <property type="match status" value="1"/>
</dbReference>
<dbReference type="Proteomes" id="UP001595921">
    <property type="component" value="Unassembled WGS sequence"/>
</dbReference>
<reference evidence="1 2" key="1">
    <citation type="journal article" date="2019" name="Int. J. Syst. Evol. Microbiol.">
        <title>The Global Catalogue of Microorganisms (GCM) 10K type strain sequencing project: providing services to taxonomists for standard genome sequencing and annotation.</title>
        <authorList>
            <consortium name="The Broad Institute Genomics Platform"/>
            <consortium name="The Broad Institute Genome Sequencing Center for Infectious Disease"/>
            <person name="Wu L."/>
            <person name="Ma J."/>
        </authorList>
    </citation>
    <scope>NUCLEOTIDE SEQUENCE [LARGE SCALE GENOMIC DNA]</scope>
    <source>
        <strain evidence="1 2">CGMCC 1.12553</strain>
    </source>
</reference>
<organism evidence="1 2">
    <name type="scientific">Halobium salinum</name>
    <dbReference type="NCBI Taxonomy" id="1364940"/>
    <lineage>
        <taxon>Archaea</taxon>
        <taxon>Methanobacteriati</taxon>
        <taxon>Methanobacteriota</taxon>
        <taxon>Stenosarchaea group</taxon>
        <taxon>Halobacteria</taxon>
        <taxon>Halobacteriales</taxon>
        <taxon>Haloferacaceae</taxon>
        <taxon>Halobium</taxon>
    </lineage>
</organism>
<dbReference type="EMBL" id="JBHSDS010000003">
    <property type="protein sequence ID" value="MFC4357299.1"/>
    <property type="molecule type" value="Genomic_DNA"/>
</dbReference>
<name>A0ABD5P969_9EURY</name>
<evidence type="ECO:0000313" key="1">
    <source>
        <dbReference type="EMBL" id="MFC4357299.1"/>
    </source>
</evidence>
<dbReference type="AlphaFoldDB" id="A0ABD5P969"/>
<keyword evidence="2" id="KW-1185">Reference proteome</keyword>
<comment type="caution">
    <text evidence="1">The sequence shown here is derived from an EMBL/GenBank/DDBJ whole genome shotgun (WGS) entry which is preliminary data.</text>
</comment>
<accession>A0ABD5P969</accession>
<gene>
    <name evidence="1" type="ORF">ACFO0N_04970</name>
</gene>
<dbReference type="PANTHER" id="PTHR40045">
    <property type="entry name" value="YCGG FAMILY PROTEIN"/>
    <property type="match status" value="1"/>
</dbReference>
<dbReference type="Pfam" id="PF08892">
    <property type="entry name" value="YqcI_YcgG"/>
    <property type="match status" value="1"/>
</dbReference>
<proteinExistence type="predicted"/>
<protein>
    <submittedName>
        <fullName evidence="1">YqcI/YcgG family protein</fullName>
    </submittedName>
</protein>